<gene>
    <name evidence="1" type="ORF">PoB_002534600</name>
</gene>
<accession>A0AAV3ZI83</accession>
<dbReference type="EMBL" id="BLXT01002874">
    <property type="protein sequence ID" value="GFN98840.1"/>
    <property type="molecule type" value="Genomic_DNA"/>
</dbReference>
<protein>
    <recommendedName>
        <fullName evidence="3">Secreted protein</fullName>
    </recommendedName>
</protein>
<dbReference type="Proteomes" id="UP000735302">
    <property type="component" value="Unassembled WGS sequence"/>
</dbReference>
<proteinExistence type="predicted"/>
<sequence length="92" mass="10310">MWKSACRLVTLRHRCLPLPIPLWAGRKFSTNSTPLHSTPLHSSLLTRKAGTRVEDTWTSGCTKSIADGNRWCRQPQGEAATVLMTIPYVFLS</sequence>
<comment type="caution">
    <text evidence="1">The sequence shown here is derived from an EMBL/GenBank/DDBJ whole genome shotgun (WGS) entry which is preliminary data.</text>
</comment>
<dbReference type="AlphaFoldDB" id="A0AAV3ZI83"/>
<keyword evidence="2" id="KW-1185">Reference proteome</keyword>
<organism evidence="1 2">
    <name type="scientific">Plakobranchus ocellatus</name>
    <dbReference type="NCBI Taxonomy" id="259542"/>
    <lineage>
        <taxon>Eukaryota</taxon>
        <taxon>Metazoa</taxon>
        <taxon>Spiralia</taxon>
        <taxon>Lophotrochozoa</taxon>
        <taxon>Mollusca</taxon>
        <taxon>Gastropoda</taxon>
        <taxon>Heterobranchia</taxon>
        <taxon>Euthyneura</taxon>
        <taxon>Panpulmonata</taxon>
        <taxon>Sacoglossa</taxon>
        <taxon>Placobranchoidea</taxon>
        <taxon>Plakobranchidae</taxon>
        <taxon>Plakobranchus</taxon>
    </lineage>
</organism>
<name>A0AAV3ZI83_9GAST</name>
<reference evidence="1 2" key="1">
    <citation type="journal article" date="2021" name="Elife">
        <title>Chloroplast acquisition without the gene transfer in kleptoplastic sea slugs, Plakobranchus ocellatus.</title>
        <authorList>
            <person name="Maeda T."/>
            <person name="Takahashi S."/>
            <person name="Yoshida T."/>
            <person name="Shimamura S."/>
            <person name="Takaki Y."/>
            <person name="Nagai Y."/>
            <person name="Toyoda A."/>
            <person name="Suzuki Y."/>
            <person name="Arimoto A."/>
            <person name="Ishii H."/>
            <person name="Satoh N."/>
            <person name="Nishiyama T."/>
            <person name="Hasebe M."/>
            <person name="Maruyama T."/>
            <person name="Minagawa J."/>
            <person name="Obokata J."/>
            <person name="Shigenobu S."/>
        </authorList>
    </citation>
    <scope>NUCLEOTIDE SEQUENCE [LARGE SCALE GENOMIC DNA]</scope>
</reference>
<evidence type="ECO:0000313" key="2">
    <source>
        <dbReference type="Proteomes" id="UP000735302"/>
    </source>
</evidence>
<evidence type="ECO:0000313" key="1">
    <source>
        <dbReference type="EMBL" id="GFN98840.1"/>
    </source>
</evidence>
<evidence type="ECO:0008006" key="3">
    <source>
        <dbReference type="Google" id="ProtNLM"/>
    </source>
</evidence>